<keyword evidence="3" id="KW-0418">Kinase</keyword>
<reference evidence="3 4" key="2">
    <citation type="journal article" date="2016" name="Genome Announc.">
        <title>Permanent Draft Genome Sequences for Two Variants of Frankia sp. Strain CpI1, the First Frankia Strain Isolated from Root Nodules of Comptonia peregrina.</title>
        <authorList>
            <person name="Oshone R."/>
            <person name="Hurst S.G.IV."/>
            <person name="Abebe-Akele F."/>
            <person name="Simpson S."/>
            <person name="Morris K."/>
            <person name="Thomas W.K."/>
            <person name="Tisa L.S."/>
        </authorList>
    </citation>
    <scope>NUCLEOTIDE SEQUENCE [LARGE SCALE GENOMIC DNA]</scope>
    <source>
        <strain evidence="4">CpI1-S</strain>
    </source>
</reference>
<dbReference type="Gene3D" id="3.90.1200.10">
    <property type="match status" value="1"/>
</dbReference>
<reference evidence="4" key="1">
    <citation type="submission" date="2015-02" db="EMBL/GenBank/DDBJ databases">
        <title>Draft Genome of Frankia sp. CpI1-S.</title>
        <authorList>
            <person name="Oshone R.T."/>
            <person name="Ngom M."/>
            <person name="Ghodhbane-Gtari F."/>
            <person name="Gtari M."/>
            <person name="Morris K."/>
            <person name="Thomas K."/>
            <person name="Sen A."/>
            <person name="Tisa L.S."/>
        </authorList>
    </citation>
    <scope>NUCLEOTIDE SEQUENCE [LARGE SCALE GENOMIC DNA]</scope>
    <source>
        <strain evidence="4">CpI1-S</strain>
    </source>
</reference>
<comment type="caution">
    <text evidence="3">The sequence shown here is derived from an EMBL/GenBank/DDBJ whole genome shotgun (WGS) entry which is preliminary data.</text>
</comment>
<dbReference type="AlphaFoldDB" id="A0A0D8B979"/>
<evidence type="ECO:0000313" key="3">
    <source>
        <dbReference type="EMBL" id="KJE20731.1"/>
    </source>
</evidence>
<dbReference type="PANTHER" id="PTHR21064">
    <property type="entry name" value="AMINOGLYCOSIDE PHOSPHOTRANSFERASE DOMAIN-CONTAINING PROTEIN-RELATED"/>
    <property type="match status" value="1"/>
</dbReference>
<dbReference type="PATRIC" id="fig|1502723.3.peg.5121"/>
<dbReference type="OrthoDB" id="4086548at2"/>
<dbReference type="EC" id="2.7.1.39" evidence="3"/>
<evidence type="ECO:0000313" key="4">
    <source>
        <dbReference type="Proteomes" id="UP000032545"/>
    </source>
</evidence>
<dbReference type="RefSeq" id="WP_157866982.1">
    <property type="nucleotide sequence ID" value="NZ_JYFN01000052.1"/>
</dbReference>
<dbReference type="Proteomes" id="UP000032545">
    <property type="component" value="Unassembled WGS sequence"/>
</dbReference>
<dbReference type="SUPFAM" id="SSF56112">
    <property type="entry name" value="Protein kinase-like (PK-like)"/>
    <property type="match status" value="1"/>
</dbReference>
<dbReference type="Gene3D" id="3.30.200.20">
    <property type="entry name" value="Phosphorylase Kinase, domain 1"/>
    <property type="match status" value="1"/>
</dbReference>
<dbReference type="InterPro" id="IPR002575">
    <property type="entry name" value="Aminoglycoside_PTrfase"/>
</dbReference>
<proteinExistence type="inferred from homology"/>
<accession>A0A0D8B979</accession>
<comment type="similarity">
    <text evidence="1">Belongs to the pseudomonas-type ThrB family.</text>
</comment>
<evidence type="ECO:0000256" key="1">
    <source>
        <dbReference type="ARBA" id="ARBA00038240"/>
    </source>
</evidence>
<evidence type="ECO:0000259" key="2">
    <source>
        <dbReference type="Pfam" id="PF01636"/>
    </source>
</evidence>
<gene>
    <name evidence="3" type="ORF">FF36_04937</name>
</gene>
<dbReference type="EMBL" id="JYFN01000052">
    <property type="protein sequence ID" value="KJE20731.1"/>
    <property type="molecule type" value="Genomic_DNA"/>
</dbReference>
<name>A0A0D8B979_9ACTN</name>
<dbReference type="GO" id="GO:0004413">
    <property type="term" value="F:homoserine kinase activity"/>
    <property type="evidence" value="ECO:0007669"/>
    <property type="project" value="UniProtKB-EC"/>
</dbReference>
<dbReference type="Pfam" id="PF01636">
    <property type="entry name" value="APH"/>
    <property type="match status" value="1"/>
</dbReference>
<sequence>MPLYTPLTLDDLSKILKPYDCEPISHAHLSAGVENTNYRVRTRGRLQDGVLTVLENRDLSSAEAYAGLLARLHASGIPMPRIWRRRDGGHVSVHRGKPVIVSDHISGHCHDVLPSEFLPVAGRALASVHAHSSTDFLPDPVVRLGESDLQHIDSFSDSTFSSWLLEWHDKVCYVTEDDSLPRGLTHGDLFADNMIVTPRRDVVILDWENGANDYHVLDLGMAVLGLTGVGAIFDANRARLLLEGYQSKRVVRLSPDRLLESIIYAAVFTAYHRYLKHEIADRASGKQGYYREIPTFVDSLIARWSAVF</sequence>
<dbReference type="InterPro" id="IPR050249">
    <property type="entry name" value="Pseudomonas-type_ThrB"/>
</dbReference>
<dbReference type="InterPro" id="IPR011009">
    <property type="entry name" value="Kinase-like_dom_sf"/>
</dbReference>
<protein>
    <submittedName>
        <fullName evidence="3">Homoserine kinase</fullName>
        <ecNumber evidence="3">2.7.1.39</ecNumber>
    </submittedName>
</protein>
<organism evidence="3 4">
    <name type="scientific">Frankia torreyi</name>
    <dbReference type="NCBI Taxonomy" id="1856"/>
    <lineage>
        <taxon>Bacteria</taxon>
        <taxon>Bacillati</taxon>
        <taxon>Actinomycetota</taxon>
        <taxon>Actinomycetes</taxon>
        <taxon>Frankiales</taxon>
        <taxon>Frankiaceae</taxon>
        <taxon>Frankia</taxon>
    </lineage>
</organism>
<keyword evidence="3" id="KW-0808">Transferase</keyword>
<dbReference type="PANTHER" id="PTHR21064:SF6">
    <property type="entry name" value="AMINOGLYCOSIDE PHOSPHOTRANSFERASE DOMAIN-CONTAINING PROTEIN"/>
    <property type="match status" value="1"/>
</dbReference>
<keyword evidence="4" id="KW-1185">Reference proteome</keyword>
<feature type="domain" description="Aminoglycoside phosphotransferase" evidence="2">
    <location>
        <begin position="29"/>
        <end position="246"/>
    </location>
</feature>